<feature type="transmembrane region" description="Helical" evidence="2">
    <location>
        <begin position="37"/>
        <end position="60"/>
    </location>
</feature>
<keyword evidence="2" id="KW-0472">Membrane</keyword>
<feature type="region of interest" description="Disordered" evidence="1">
    <location>
        <begin position="99"/>
        <end position="120"/>
    </location>
</feature>
<keyword evidence="2" id="KW-0812">Transmembrane</keyword>
<organism evidence="3">
    <name type="scientific">Trypanosoma vivax (strain Y486)</name>
    <dbReference type="NCBI Taxonomy" id="1055687"/>
    <lineage>
        <taxon>Eukaryota</taxon>
        <taxon>Discoba</taxon>
        <taxon>Euglenozoa</taxon>
        <taxon>Kinetoplastea</taxon>
        <taxon>Metakinetoplastina</taxon>
        <taxon>Trypanosomatida</taxon>
        <taxon>Trypanosomatidae</taxon>
        <taxon>Trypanosoma</taxon>
        <taxon>Duttonella</taxon>
    </lineage>
</organism>
<dbReference type="EMBL" id="HE573027">
    <property type="protein sequence ID" value="CCC54286.1"/>
    <property type="molecule type" value="Genomic_DNA"/>
</dbReference>
<protein>
    <recommendedName>
        <fullName evidence="4">Transmembrane protein</fullName>
    </recommendedName>
</protein>
<evidence type="ECO:0008006" key="4">
    <source>
        <dbReference type="Google" id="ProtNLM"/>
    </source>
</evidence>
<gene>
    <name evidence="3" type="ORF">TVY486_1117700</name>
</gene>
<keyword evidence="2" id="KW-1133">Transmembrane helix</keyword>
<evidence type="ECO:0000313" key="3">
    <source>
        <dbReference type="EMBL" id="CCC54286.1"/>
    </source>
</evidence>
<dbReference type="VEuPathDB" id="TriTrypDB:TvY486_1117700"/>
<evidence type="ECO:0000256" key="1">
    <source>
        <dbReference type="SAM" id="MobiDB-lite"/>
    </source>
</evidence>
<dbReference type="AlphaFoldDB" id="G0U9K0"/>
<reference evidence="3" key="1">
    <citation type="journal article" date="2012" name="Proc. Natl. Acad. Sci. U.S.A.">
        <title>Antigenic diversity is generated by distinct evolutionary mechanisms in African trypanosome species.</title>
        <authorList>
            <person name="Jackson A.P."/>
            <person name="Berry A."/>
            <person name="Aslett M."/>
            <person name="Allison H.C."/>
            <person name="Burton P."/>
            <person name="Vavrova-Anderson J."/>
            <person name="Brown R."/>
            <person name="Browne H."/>
            <person name="Corton N."/>
            <person name="Hauser H."/>
            <person name="Gamble J."/>
            <person name="Gilderthorp R."/>
            <person name="Marcello L."/>
            <person name="McQuillan J."/>
            <person name="Otto T.D."/>
            <person name="Quail M.A."/>
            <person name="Sanders M.J."/>
            <person name="van Tonder A."/>
            <person name="Ginger M.L."/>
            <person name="Field M.C."/>
            <person name="Barry J.D."/>
            <person name="Hertz-Fowler C."/>
            <person name="Berriman M."/>
        </authorList>
    </citation>
    <scope>NUCLEOTIDE SEQUENCE</scope>
    <source>
        <strain evidence="3">Y486</strain>
    </source>
</reference>
<accession>G0U9K0</accession>
<proteinExistence type="predicted"/>
<name>G0U9K0_TRYVY</name>
<dbReference type="OMA" id="WEREVLM"/>
<evidence type="ECO:0000256" key="2">
    <source>
        <dbReference type="SAM" id="Phobius"/>
    </source>
</evidence>
<sequence>MGLTMVYDYLRLRRWERAVVLQGSRRDGVVVQAFQRIPWSGVAMFVFVMVFFGIDLGAGIKHTARQIREKKDEAVQSVEMQKLQARQWSVEQVKNFREGELPKPSWGEGGPRRSVVSPTS</sequence>